<protein>
    <submittedName>
        <fullName evidence="2">Uncharacterized protein</fullName>
    </submittedName>
</protein>
<evidence type="ECO:0000313" key="2">
    <source>
        <dbReference type="EMBL" id="VEU82110.1"/>
    </source>
</evidence>
<proteinExistence type="predicted"/>
<keyword evidence="1" id="KW-1133">Transmembrane helix</keyword>
<evidence type="ECO:0000313" key="3">
    <source>
        <dbReference type="Proteomes" id="UP000290909"/>
    </source>
</evidence>
<keyword evidence="1" id="KW-0812">Transmembrane</keyword>
<reference evidence="2 3" key="1">
    <citation type="submission" date="2019-01" db="EMBL/GenBank/DDBJ databases">
        <authorList>
            <consortium name="Pathogen Informatics"/>
        </authorList>
    </citation>
    <scope>NUCLEOTIDE SEQUENCE [LARGE SCALE GENOMIC DNA]</scope>
    <source>
        <strain evidence="2 3">NCTC10172</strain>
    </source>
</reference>
<feature type="transmembrane region" description="Helical" evidence="1">
    <location>
        <begin position="238"/>
        <end position="257"/>
    </location>
</feature>
<dbReference type="KEGG" id="ahk:NCTC10172_00116"/>
<feature type="transmembrane region" description="Helical" evidence="1">
    <location>
        <begin position="138"/>
        <end position="159"/>
    </location>
</feature>
<dbReference type="AlphaFoldDB" id="A0A449BI38"/>
<accession>A0A449BI38</accession>
<gene>
    <name evidence="2" type="ORF">NCTC10172_00116</name>
</gene>
<feature type="transmembrane region" description="Helical" evidence="1">
    <location>
        <begin position="179"/>
        <end position="197"/>
    </location>
</feature>
<dbReference type="STRING" id="1408416.GCA_000702765_00671"/>
<feature type="transmembrane region" description="Helical" evidence="1">
    <location>
        <begin position="6"/>
        <end position="26"/>
    </location>
</feature>
<name>A0A449BI38_9MOLU</name>
<feature type="transmembrane region" description="Helical" evidence="1">
    <location>
        <begin position="74"/>
        <end position="99"/>
    </location>
</feature>
<keyword evidence="3" id="KW-1185">Reference proteome</keyword>
<evidence type="ECO:0000256" key="1">
    <source>
        <dbReference type="SAM" id="Phobius"/>
    </source>
</evidence>
<feature type="transmembrane region" description="Helical" evidence="1">
    <location>
        <begin position="111"/>
        <end position="132"/>
    </location>
</feature>
<keyword evidence="1" id="KW-0472">Membrane</keyword>
<dbReference type="Proteomes" id="UP000290909">
    <property type="component" value="Chromosome"/>
</dbReference>
<organism evidence="2 3">
    <name type="scientific">Acholeplasma hippikon</name>
    <dbReference type="NCBI Taxonomy" id="264636"/>
    <lineage>
        <taxon>Bacteria</taxon>
        <taxon>Bacillati</taxon>
        <taxon>Mycoplasmatota</taxon>
        <taxon>Mollicutes</taxon>
        <taxon>Acholeplasmatales</taxon>
        <taxon>Acholeplasmataceae</taxon>
        <taxon>Acholeplasma</taxon>
    </lineage>
</organism>
<sequence length="271" mass="30498">MMETLFLIIFLALAVILLFRYGSFLITRKYFDNDISNGKIVAGLIAILIIIIGGTYILLSNLASFDVVGSEYYIFYYLMMGIAYIYIHIVVLYNFLGLSMIDDVFNNSNRAAFLTIGSSLLGLSVMFAAANIGDGPGFWTVIFADFLGLVAYVVIMYIYDRFTRTLEHIQSDHNMQKGIRYSVFVLCLSSILAYGVQGDWTSFSYTVVEFFHAWPALILLILGLVLENVFRLNDEKGTTFFISAIYIGFTVLAYIYLVNAIDFVSLILGGY</sequence>
<feature type="transmembrane region" description="Helical" evidence="1">
    <location>
        <begin position="203"/>
        <end position="226"/>
    </location>
</feature>
<dbReference type="EMBL" id="LR215050">
    <property type="protein sequence ID" value="VEU82110.1"/>
    <property type="molecule type" value="Genomic_DNA"/>
</dbReference>
<feature type="transmembrane region" description="Helical" evidence="1">
    <location>
        <begin position="38"/>
        <end position="59"/>
    </location>
</feature>